<protein>
    <recommendedName>
        <fullName evidence="3">DUF2284 domain-containing protein</fullName>
    </recommendedName>
</protein>
<name>A0A316M1D6_9CLOT</name>
<evidence type="ECO:0000313" key="2">
    <source>
        <dbReference type="Proteomes" id="UP000246114"/>
    </source>
</evidence>
<proteinExistence type="predicted"/>
<dbReference type="AlphaFoldDB" id="A0A316M1D6"/>
<dbReference type="Pfam" id="PF10050">
    <property type="entry name" value="DUF2284"/>
    <property type="match status" value="1"/>
</dbReference>
<dbReference type="EMBL" id="QAMZ01000056">
    <property type="protein sequence ID" value="PWL51408.1"/>
    <property type="molecule type" value="Genomic_DNA"/>
</dbReference>
<organism evidence="1 2">
    <name type="scientific">Clostridium cadaveris</name>
    <dbReference type="NCBI Taxonomy" id="1529"/>
    <lineage>
        <taxon>Bacteria</taxon>
        <taxon>Bacillati</taxon>
        <taxon>Bacillota</taxon>
        <taxon>Clostridia</taxon>
        <taxon>Eubacteriales</taxon>
        <taxon>Clostridiaceae</taxon>
        <taxon>Clostridium</taxon>
    </lineage>
</organism>
<dbReference type="OrthoDB" id="5420534at2"/>
<reference evidence="1 2" key="1">
    <citation type="submission" date="2018-03" db="EMBL/GenBank/DDBJ databases">
        <title>The uncultured portion of the human microbiome is neutrally assembled.</title>
        <authorList>
            <person name="Jeraldo P."/>
            <person name="Boardman L."/>
            <person name="White B.A."/>
            <person name="Nelson H."/>
            <person name="Goldenfeld N."/>
            <person name="Chia N."/>
        </authorList>
    </citation>
    <scope>NUCLEOTIDE SEQUENCE [LARGE SCALE GENOMIC DNA]</scope>
    <source>
        <strain evidence="1">CIM:MAG 903</strain>
    </source>
</reference>
<evidence type="ECO:0008006" key="3">
    <source>
        <dbReference type="Google" id="ProtNLM"/>
    </source>
</evidence>
<comment type="caution">
    <text evidence="1">The sequence shown here is derived from an EMBL/GenBank/DDBJ whole genome shotgun (WGS) entry which is preliminary data.</text>
</comment>
<accession>A0A316M1D6</accession>
<sequence length="190" mass="21649">MVRGIFMNIYEIEKKVSEICGTNAKCLSTKELVFNPVFRKYCEENKCGMYGRNYMCPPDIGTFEEVKQRALKYEYVIFYSTTGAIRDFDDKENIKLIESRHNGNAEKITEFFRENIDKTILNVASKCSYCSECSKITNSPCKHPDKARACLSAYCIDVSKMAEKCGFEFKSDGKSLSFFGAALFCCDDAI</sequence>
<gene>
    <name evidence="1" type="ORF">DBY38_14315</name>
</gene>
<evidence type="ECO:0000313" key="1">
    <source>
        <dbReference type="EMBL" id="PWL51408.1"/>
    </source>
</evidence>
<dbReference type="InterPro" id="IPR019271">
    <property type="entry name" value="DUF2284_metal-binding"/>
</dbReference>
<dbReference type="Proteomes" id="UP000246114">
    <property type="component" value="Unassembled WGS sequence"/>
</dbReference>